<accession>A0ABW7ZLA3</accession>
<comment type="caution">
    <text evidence="1">The sequence shown here is derived from an EMBL/GenBank/DDBJ whole genome shotgun (WGS) entry which is preliminary data.</text>
</comment>
<protein>
    <recommendedName>
        <fullName evidence="3">Transcriptional regulator</fullName>
    </recommendedName>
</protein>
<sequence>MSTTEALPSRLHGVVDRIPASLDELKGPEHGRVKLPIRLAWSGLTTFDVEDRGQRLTLYRTLMDCGQREDIASYVNPVLLREDWARIRKLTARRVIALWESRLPGLAA</sequence>
<organism evidence="1 2">
    <name type="scientific">Micromonospora maritima</name>
    <dbReference type="NCBI Taxonomy" id="986711"/>
    <lineage>
        <taxon>Bacteria</taxon>
        <taxon>Bacillati</taxon>
        <taxon>Actinomycetota</taxon>
        <taxon>Actinomycetes</taxon>
        <taxon>Micromonosporales</taxon>
        <taxon>Micromonosporaceae</taxon>
        <taxon>Micromonospora</taxon>
    </lineage>
</organism>
<dbReference type="RefSeq" id="WP_396769284.1">
    <property type="nucleotide sequence ID" value="NZ_JBITLA010000004.1"/>
</dbReference>
<gene>
    <name evidence="1" type="ORF">ACIBP4_15150</name>
</gene>
<evidence type="ECO:0008006" key="3">
    <source>
        <dbReference type="Google" id="ProtNLM"/>
    </source>
</evidence>
<dbReference type="EMBL" id="JBITLE010000004">
    <property type="protein sequence ID" value="MFI7263620.1"/>
    <property type="molecule type" value="Genomic_DNA"/>
</dbReference>
<dbReference type="Proteomes" id="UP001612812">
    <property type="component" value="Unassembled WGS sequence"/>
</dbReference>
<reference evidence="1 2" key="1">
    <citation type="submission" date="2024-10" db="EMBL/GenBank/DDBJ databases">
        <title>The Natural Products Discovery Center: Release of the First 8490 Sequenced Strains for Exploring Actinobacteria Biosynthetic Diversity.</title>
        <authorList>
            <person name="Kalkreuter E."/>
            <person name="Kautsar S.A."/>
            <person name="Yang D."/>
            <person name="Bader C.D."/>
            <person name="Teijaro C.N."/>
            <person name="Fluegel L."/>
            <person name="Davis C.M."/>
            <person name="Simpson J.R."/>
            <person name="Lauterbach L."/>
            <person name="Steele A.D."/>
            <person name="Gui C."/>
            <person name="Meng S."/>
            <person name="Li G."/>
            <person name="Viehrig K."/>
            <person name="Ye F."/>
            <person name="Su P."/>
            <person name="Kiefer A.F."/>
            <person name="Nichols A."/>
            <person name="Cepeda A.J."/>
            <person name="Yan W."/>
            <person name="Fan B."/>
            <person name="Jiang Y."/>
            <person name="Adhikari A."/>
            <person name="Zheng C.-J."/>
            <person name="Schuster L."/>
            <person name="Cowan T.M."/>
            <person name="Smanski M.J."/>
            <person name="Chevrette M.G."/>
            <person name="De Carvalho L.P.S."/>
            <person name="Shen B."/>
        </authorList>
    </citation>
    <scope>NUCLEOTIDE SEQUENCE [LARGE SCALE GENOMIC DNA]</scope>
    <source>
        <strain evidence="1 2">NPDC049845</strain>
    </source>
</reference>
<name>A0ABW7ZLA3_9ACTN</name>
<evidence type="ECO:0000313" key="1">
    <source>
        <dbReference type="EMBL" id="MFI7263620.1"/>
    </source>
</evidence>
<evidence type="ECO:0000313" key="2">
    <source>
        <dbReference type="Proteomes" id="UP001612812"/>
    </source>
</evidence>
<keyword evidence="2" id="KW-1185">Reference proteome</keyword>
<proteinExistence type="predicted"/>